<dbReference type="Proteomes" id="UP000243807">
    <property type="component" value="Chromosome"/>
</dbReference>
<dbReference type="OrthoDB" id="9800373at2"/>
<dbReference type="Pfam" id="PF04430">
    <property type="entry name" value="DUF498"/>
    <property type="match status" value="1"/>
</dbReference>
<dbReference type="PANTHER" id="PTHR21192">
    <property type="entry name" value="NUCLEAR PROTEIN E3-3"/>
    <property type="match status" value="1"/>
</dbReference>
<dbReference type="KEGG" id="afy:BW247_10350"/>
<dbReference type="AlphaFoldDB" id="A0A1P8UHW8"/>
<evidence type="ECO:0000313" key="1">
    <source>
        <dbReference type="EMBL" id="APZ43436.1"/>
    </source>
</evidence>
<proteinExistence type="predicted"/>
<dbReference type="STRING" id="1765967.BW247_10350"/>
<reference evidence="1 2" key="1">
    <citation type="submission" date="2017-01" db="EMBL/GenBank/DDBJ databases">
        <title>Draft sequence of Acidihalobacter ferrooxidans strain DSM 14175 (strain V8).</title>
        <authorList>
            <person name="Khaleque H.N."/>
            <person name="Ramsay J.P."/>
            <person name="Murphy R.J.T."/>
            <person name="Kaksonen A.H."/>
            <person name="Boxall N.J."/>
            <person name="Watkin E.L.J."/>
        </authorList>
    </citation>
    <scope>NUCLEOTIDE SEQUENCE [LARGE SCALE GENOMIC DNA]</scope>
    <source>
        <strain evidence="1 2">V8</strain>
    </source>
</reference>
<dbReference type="CDD" id="cd05560">
    <property type="entry name" value="Xcc1710_like"/>
    <property type="match status" value="1"/>
</dbReference>
<dbReference type="SUPFAM" id="SSF64076">
    <property type="entry name" value="MTH938-like"/>
    <property type="match status" value="1"/>
</dbReference>
<dbReference type="InterPro" id="IPR036748">
    <property type="entry name" value="MTH938-like_sf"/>
</dbReference>
<accession>A0A1P8UHW8</accession>
<sequence>MKLTEDKAGARYLINAHEPGRVTINHVVHTRSLIVGPERLVVEWRPRNMAELRLDDIDEVLIDAPEIVLLGTGNRQQFPNAEILGRFAAAGIGCEVMDNAAACRTYTVLTSERRRVIAALLLGD</sequence>
<dbReference type="EMBL" id="CP019434">
    <property type="protein sequence ID" value="APZ43436.1"/>
    <property type="molecule type" value="Genomic_DNA"/>
</dbReference>
<organism evidence="1 2">
    <name type="scientific">Acidihalobacter ferrooxydans</name>
    <dbReference type="NCBI Taxonomy" id="1765967"/>
    <lineage>
        <taxon>Bacteria</taxon>
        <taxon>Pseudomonadati</taxon>
        <taxon>Pseudomonadota</taxon>
        <taxon>Gammaproteobacteria</taxon>
        <taxon>Chromatiales</taxon>
        <taxon>Ectothiorhodospiraceae</taxon>
        <taxon>Acidihalobacter</taxon>
    </lineage>
</organism>
<protein>
    <recommendedName>
        <fullName evidence="3">Xcc1710-like domain-containing protein</fullName>
    </recommendedName>
</protein>
<evidence type="ECO:0000313" key="2">
    <source>
        <dbReference type="Proteomes" id="UP000243807"/>
    </source>
</evidence>
<dbReference type="PANTHER" id="PTHR21192:SF2">
    <property type="entry name" value="NADH DEHYDROGENASE [UBIQUINONE] 1 ALPHA SUBCOMPLEX ASSEMBLY FACTOR 3"/>
    <property type="match status" value="1"/>
</dbReference>
<evidence type="ECO:0008006" key="3">
    <source>
        <dbReference type="Google" id="ProtNLM"/>
    </source>
</evidence>
<gene>
    <name evidence="1" type="ORF">BW247_10350</name>
</gene>
<name>A0A1P8UHW8_9GAMM</name>
<dbReference type="InterPro" id="IPR007523">
    <property type="entry name" value="NDUFAF3/AAMDC"/>
</dbReference>
<dbReference type="RefSeq" id="WP_076837076.1">
    <property type="nucleotide sequence ID" value="NZ_CP019434.1"/>
</dbReference>
<keyword evidence="2" id="KW-1185">Reference proteome</keyword>
<dbReference type="Gene3D" id="3.40.1230.10">
    <property type="entry name" value="MTH938-like"/>
    <property type="match status" value="1"/>
</dbReference>